<dbReference type="Pfam" id="PF01735">
    <property type="entry name" value="PLA2_B"/>
    <property type="match status" value="2"/>
</dbReference>
<dbReference type="InterPro" id="IPR000008">
    <property type="entry name" value="C2_dom"/>
</dbReference>
<dbReference type="PANTHER" id="PTHR10728">
    <property type="entry name" value="CYTOSOLIC PHOSPHOLIPASE A2"/>
    <property type="match status" value="1"/>
</dbReference>
<dbReference type="SMART" id="SM00022">
    <property type="entry name" value="PLAc"/>
    <property type="match status" value="1"/>
</dbReference>
<feature type="domain" description="C2" evidence="9">
    <location>
        <begin position="13"/>
        <end position="134"/>
    </location>
</feature>
<dbReference type="InterPro" id="IPR035892">
    <property type="entry name" value="C2_domain_sf"/>
</dbReference>
<dbReference type="PANTHER" id="PTHR10728:SF40">
    <property type="entry name" value="PATATIN FAMILY PROTEIN"/>
    <property type="match status" value="1"/>
</dbReference>
<dbReference type="OrthoDB" id="419768at2759"/>
<feature type="compositionally biased region" description="Low complexity" evidence="8">
    <location>
        <begin position="796"/>
        <end position="814"/>
    </location>
</feature>
<dbReference type="Gene3D" id="2.60.40.150">
    <property type="entry name" value="C2 domain"/>
    <property type="match status" value="1"/>
</dbReference>
<dbReference type="Gene3D" id="3.40.1090.10">
    <property type="entry name" value="Cytosolic phospholipase A2 catalytic domain"/>
    <property type="match status" value="1"/>
</dbReference>
<organism evidence="11 12">
    <name type="scientific">Amphibalanus amphitrite</name>
    <name type="common">Striped barnacle</name>
    <name type="synonym">Balanus amphitrite</name>
    <dbReference type="NCBI Taxonomy" id="1232801"/>
    <lineage>
        <taxon>Eukaryota</taxon>
        <taxon>Metazoa</taxon>
        <taxon>Ecdysozoa</taxon>
        <taxon>Arthropoda</taxon>
        <taxon>Crustacea</taxon>
        <taxon>Multicrustacea</taxon>
        <taxon>Cirripedia</taxon>
        <taxon>Thoracica</taxon>
        <taxon>Thoracicalcarea</taxon>
        <taxon>Balanomorpha</taxon>
        <taxon>Balanoidea</taxon>
        <taxon>Balanidae</taxon>
        <taxon>Amphibalaninae</taxon>
        <taxon>Amphibalanus</taxon>
    </lineage>
</organism>
<dbReference type="InterPro" id="IPR016035">
    <property type="entry name" value="Acyl_Trfase/lysoPLipase"/>
</dbReference>
<keyword evidence="6 7" id="KW-0442">Lipid degradation</keyword>
<keyword evidence="5 6" id="KW-0443">Lipid metabolism</keyword>
<dbReference type="GO" id="GO:0005509">
    <property type="term" value="F:calcium ion binding"/>
    <property type="evidence" value="ECO:0007669"/>
    <property type="project" value="TreeGrafter"/>
</dbReference>
<evidence type="ECO:0000313" key="12">
    <source>
        <dbReference type="Proteomes" id="UP000440578"/>
    </source>
</evidence>
<proteinExistence type="predicted"/>
<dbReference type="Pfam" id="PF00168">
    <property type="entry name" value="C2"/>
    <property type="match status" value="1"/>
</dbReference>
<comment type="catalytic activity">
    <reaction evidence="7">
        <text>a 1,2-diacyl-sn-glycero-3-phosphocholine + H2O = a 1-acyl-sn-glycero-3-phosphocholine + a fatty acid + H(+)</text>
        <dbReference type="Rhea" id="RHEA:15801"/>
        <dbReference type="ChEBI" id="CHEBI:15377"/>
        <dbReference type="ChEBI" id="CHEBI:15378"/>
        <dbReference type="ChEBI" id="CHEBI:28868"/>
        <dbReference type="ChEBI" id="CHEBI:57643"/>
        <dbReference type="ChEBI" id="CHEBI:58168"/>
        <dbReference type="EC" id="3.1.1.4"/>
    </reaction>
</comment>
<dbReference type="AlphaFoldDB" id="A0A6A4V7M6"/>
<comment type="domain">
    <text evidence="7">The N-terminal C2 domain associates with lipid membranes upon calcium binding.</text>
</comment>
<dbReference type="EMBL" id="VIIS01002057">
    <property type="protein sequence ID" value="KAF0289169.1"/>
    <property type="molecule type" value="Genomic_DNA"/>
</dbReference>
<protein>
    <recommendedName>
        <fullName evidence="2 7">Phospholipase A2</fullName>
        <ecNumber evidence="2 7">3.1.1.4</ecNumber>
    </recommendedName>
</protein>
<keyword evidence="7" id="KW-0106">Calcium</keyword>
<accession>A0A6A4V7M6</accession>
<evidence type="ECO:0000256" key="8">
    <source>
        <dbReference type="SAM" id="MobiDB-lite"/>
    </source>
</evidence>
<evidence type="ECO:0000256" key="4">
    <source>
        <dbReference type="ARBA" id="ARBA00022801"/>
    </source>
</evidence>
<evidence type="ECO:0000259" key="10">
    <source>
        <dbReference type="PROSITE" id="PS51210"/>
    </source>
</evidence>
<keyword evidence="7" id="KW-0479">Metal-binding</keyword>
<keyword evidence="12" id="KW-1185">Reference proteome</keyword>
<dbReference type="EC" id="3.1.1.4" evidence="2 7"/>
<evidence type="ECO:0000313" key="11">
    <source>
        <dbReference type="EMBL" id="KAF0289169.1"/>
    </source>
</evidence>
<evidence type="ECO:0000256" key="1">
    <source>
        <dbReference type="ARBA" id="ARBA00004496"/>
    </source>
</evidence>
<feature type="compositionally biased region" description="Polar residues" evidence="8">
    <location>
        <begin position="486"/>
        <end position="500"/>
    </location>
</feature>
<evidence type="ECO:0000256" key="3">
    <source>
        <dbReference type="ARBA" id="ARBA00022490"/>
    </source>
</evidence>
<feature type="domain" description="PLA2c" evidence="10">
    <location>
        <begin position="165"/>
        <end position="781"/>
    </location>
</feature>
<keyword evidence="3 7" id="KW-0963">Cytoplasm</keyword>
<dbReference type="SUPFAM" id="SSF52151">
    <property type="entry name" value="FabD/lysophospholipase-like"/>
    <property type="match status" value="1"/>
</dbReference>
<feature type="compositionally biased region" description="Acidic residues" evidence="8">
    <location>
        <begin position="457"/>
        <end position="467"/>
    </location>
</feature>
<name>A0A6A4V7M6_AMPAM</name>
<gene>
    <name evidence="11" type="primary">PLA2G4A_0</name>
    <name evidence="11" type="ORF">FJT64_012528</name>
</gene>
<feature type="compositionally biased region" description="Gly residues" evidence="8">
    <location>
        <begin position="149"/>
        <end position="167"/>
    </location>
</feature>
<dbReference type="SMART" id="SM00239">
    <property type="entry name" value="C2"/>
    <property type="match status" value="1"/>
</dbReference>
<dbReference type="InterPro" id="IPR002642">
    <property type="entry name" value="LysoPLipase_cat_dom"/>
</dbReference>
<dbReference type="PROSITE" id="PS50004">
    <property type="entry name" value="C2"/>
    <property type="match status" value="1"/>
</dbReference>
<comment type="subcellular location">
    <subcellularLocation>
        <location evidence="1">Cytoplasm</location>
    </subcellularLocation>
</comment>
<evidence type="ECO:0000256" key="5">
    <source>
        <dbReference type="ARBA" id="ARBA00023098"/>
    </source>
</evidence>
<dbReference type="SUPFAM" id="SSF49562">
    <property type="entry name" value="C2 domain (Calcium/lipid-binding domain, CaLB)"/>
    <property type="match status" value="1"/>
</dbReference>
<dbReference type="Proteomes" id="UP000440578">
    <property type="component" value="Unassembled WGS sequence"/>
</dbReference>
<feature type="region of interest" description="Disordered" evidence="8">
    <location>
        <begin position="843"/>
        <end position="878"/>
    </location>
</feature>
<feature type="region of interest" description="Disordered" evidence="8">
    <location>
        <begin position="791"/>
        <end position="817"/>
    </location>
</feature>
<sequence length="878" mass="97895">MATEAFVLFRYISTDFDPFQIFEVDHDSCQVLHVTVLRGDNITMGRTRDMLDTPDPYVVLSVPGTNGGSQRTPCVDNCINPVWNQEFEFLYDAEHNSILEIALVDANIVVDYVIGIMKVDISDLKLDEETQIKVQFGEGCGAVEISDGSGSGSGSGEKIGSGSGSGSGDSTDLRFSLALCDEEKQFRRDRLKRCMNAMNACFGEEANLTSTMKTPVVALLGSGGGFRAMIALCGVFKALKDSGIIEMCMYIAGLSGSTWFVSQLYTHPNFPHIPTDEVLDYFRKRTGLGLLSHLSAQTFMRYMNTLVVKSVSGQPVSFTDFFGMLLRDTIVHDKDATLSDMRRVVSGGHAPLPLFTSLHVKKNVSAKVFQEWVEFTPFEVGIPKYGTFMDASKFGSRYFKGKIAKPFPEYPLHFLQGIWGSAFTILFKRLVDKEESDQPQSLGQAAEIQNLRDLEEKVDDEDIDADESAGVPEDLVCTAEEPSKTGEPTASTSSAKTNEFWNKEKEQRDQELKEKKLTLWQRMMTSELLNSRAGRAGAIFNPLYGLRLLHRHPISPFTGPPEDEDDETDFARIHEMMDTASERLLLVDAGLTFNSPYPVLLRPQRGVDLYISFDFSGREEDDKDLFSELFLAETWARKNRLPFPNVREQARQFETEPLREVYIFRGENCPTIMHFVLVNTSFRKFKAPGVPRETKEEFEFGDFNLFSGGQEAFGTMNFCYKTKDFDRLSQLTEYNTRINLDVIKAEILRAIRAKQLTSKMSLKDVVKMKIMSRRSKADFISLVRQMQQGALLSADPSRAPSAQNSRAASASASATGREAENGALLSATLDKFVSALDLLPAADGGEDAPLPHRSADQFVSAEDMTDVTRPRPDAGTSR</sequence>
<dbReference type="GO" id="GO:0047498">
    <property type="term" value="F:calcium-dependent phospholipase A2 activity"/>
    <property type="evidence" value="ECO:0007669"/>
    <property type="project" value="TreeGrafter"/>
</dbReference>
<evidence type="ECO:0000256" key="7">
    <source>
        <dbReference type="RuleBase" id="RU362102"/>
    </source>
</evidence>
<comment type="caution">
    <text evidence="11">The sequence shown here is derived from an EMBL/GenBank/DDBJ whole genome shotgun (WGS) entry which is preliminary data.</text>
</comment>
<dbReference type="GO" id="GO:0005544">
    <property type="term" value="F:calcium-dependent phospholipid binding"/>
    <property type="evidence" value="ECO:0007669"/>
    <property type="project" value="TreeGrafter"/>
</dbReference>
<dbReference type="GO" id="GO:0005829">
    <property type="term" value="C:cytosol"/>
    <property type="evidence" value="ECO:0007669"/>
    <property type="project" value="TreeGrafter"/>
</dbReference>
<feature type="region of interest" description="Disordered" evidence="8">
    <location>
        <begin position="147"/>
        <end position="170"/>
    </location>
</feature>
<reference evidence="11 12" key="1">
    <citation type="submission" date="2019-07" db="EMBL/GenBank/DDBJ databases">
        <title>Draft genome assembly of a fouling barnacle, Amphibalanus amphitrite (Darwin, 1854): The first reference genome for Thecostraca.</title>
        <authorList>
            <person name="Kim W."/>
        </authorList>
    </citation>
    <scope>NUCLEOTIDE SEQUENCE [LARGE SCALE GENOMIC DNA]</scope>
    <source>
        <strain evidence="11">SNU_AA5</strain>
        <tissue evidence="11">Soma without cirri and trophi</tissue>
    </source>
</reference>
<keyword evidence="4 6" id="KW-0378">Hydrolase</keyword>
<dbReference type="PROSITE" id="PS51210">
    <property type="entry name" value="PLA2C"/>
    <property type="match status" value="1"/>
</dbReference>
<evidence type="ECO:0000256" key="6">
    <source>
        <dbReference type="PROSITE-ProRule" id="PRU00555"/>
    </source>
</evidence>
<evidence type="ECO:0000259" key="9">
    <source>
        <dbReference type="PROSITE" id="PS50004"/>
    </source>
</evidence>
<dbReference type="GO" id="GO:0046475">
    <property type="term" value="P:glycerophospholipid catabolic process"/>
    <property type="evidence" value="ECO:0007669"/>
    <property type="project" value="TreeGrafter"/>
</dbReference>
<feature type="region of interest" description="Disordered" evidence="8">
    <location>
        <begin position="457"/>
        <end position="508"/>
    </location>
</feature>
<evidence type="ECO:0000256" key="2">
    <source>
        <dbReference type="ARBA" id="ARBA00013278"/>
    </source>
</evidence>